<name>A0A1X6XIZ3_9MICO</name>
<gene>
    <name evidence="1" type="ORF">FM105_10695</name>
</gene>
<protein>
    <submittedName>
        <fullName evidence="1">Uncharacterized protein</fullName>
    </submittedName>
</protein>
<keyword evidence="2" id="KW-1185">Reference proteome</keyword>
<sequence length="44" mass="4345">MLEEFFEAENATVGGFASTEQTEVAVIATGPSPGSAVTTATPAG</sequence>
<organism evidence="1 2">
    <name type="scientific">Brevibacterium yomogidense</name>
    <dbReference type="NCBI Taxonomy" id="946573"/>
    <lineage>
        <taxon>Bacteria</taxon>
        <taxon>Bacillati</taxon>
        <taxon>Actinomycetota</taxon>
        <taxon>Actinomycetes</taxon>
        <taxon>Micrococcales</taxon>
        <taxon>Brevibacteriaceae</taxon>
        <taxon>Brevibacterium</taxon>
    </lineage>
</organism>
<dbReference type="EMBL" id="FWFF01000017">
    <property type="protein sequence ID" value="SLM99264.1"/>
    <property type="molecule type" value="Genomic_DNA"/>
</dbReference>
<evidence type="ECO:0000313" key="2">
    <source>
        <dbReference type="Proteomes" id="UP000196581"/>
    </source>
</evidence>
<accession>A0A1X6XIZ3</accession>
<evidence type="ECO:0000313" key="1">
    <source>
        <dbReference type="EMBL" id="SLM99264.1"/>
    </source>
</evidence>
<reference evidence="2" key="1">
    <citation type="submission" date="2017-02" db="EMBL/GenBank/DDBJ databases">
        <authorList>
            <person name="Dridi B."/>
        </authorList>
    </citation>
    <scope>NUCLEOTIDE SEQUENCE [LARGE SCALE GENOMIC DNA]</scope>
    <source>
        <strain evidence="2">B Co 03.10</strain>
    </source>
</reference>
<dbReference type="Proteomes" id="UP000196581">
    <property type="component" value="Unassembled WGS sequence"/>
</dbReference>
<dbReference type="AlphaFoldDB" id="A0A1X6XIZ3"/>
<proteinExistence type="predicted"/>